<evidence type="ECO:0008006" key="7">
    <source>
        <dbReference type="Google" id="ProtNLM"/>
    </source>
</evidence>
<keyword evidence="6" id="KW-1185">Reference proteome</keyword>
<accession>A0A371CYD8</accession>
<dbReference type="InterPro" id="IPR001401">
    <property type="entry name" value="Dynamin_GTPase"/>
</dbReference>
<evidence type="ECO:0000256" key="2">
    <source>
        <dbReference type="ARBA" id="ARBA00023134"/>
    </source>
</evidence>
<dbReference type="PRINTS" id="PR00195">
    <property type="entry name" value="DYNAMIN"/>
</dbReference>
<dbReference type="SMART" id="SM00053">
    <property type="entry name" value="DYNc"/>
    <property type="match status" value="1"/>
</dbReference>
<dbReference type="PANTHER" id="PTHR11566">
    <property type="entry name" value="DYNAMIN"/>
    <property type="match status" value="1"/>
</dbReference>
<dbReference type="AlphaFoldDB" id="A0A371CYD8"/>
<dbReference type="InterPro" id="IPR030381">
    <property type="entry name" value="G_DYNAMIN_dom"/>
</dbReference>
<dbReference type="InterPro" id="IPR020850">
    <property type="entry name" value="GED_dom"/>
</dbReference>
<evidence type="ECO:0000313" key="5">
    <source>
        <dbReference type="EMBL" id="RDX45279.1"/>
    </source>
</evidence>
<dbReference type="Pfam" id="PF02212">
    <property type="entry name" value="GED"/>
    <property type="match status" value="1"/>
</dbReference>
<dbReference type="Proteomes" id="UP000256964">
    <property type="component" value="Unassembled WGS sequence"/>
</dbReference>
<evidence type="ECO:0000259" key="3">
    <source>
        <dbReference type="PROSITE" id="PS51388"/>
    </source>
</evidence>
<dbReference type="PROSITE" id="PS51388">
    <property type="entry name" value="GED"/>
    <property type="match status" value="1"/>
</dbReference>
<dbReference type="InterPro" id="IPR000375">
    <property type="entry name" value="Dynamin_stalk"/>
</dbReference>
<organism evidence="5 6">
    <name type="scientific">Lentinus brumalis</name>
    <dbReference type="NCBI Taxonomy" id="2498619"/>
    <lineage>
        <taxon>Eukaryota</taxon>
        <taxon>Fungi</taxon>
        <taxon>Dikarya</taxon>
        <taxon>Basidiomycota</taxon>
        <taxon>Agaricomycotina</taxon>
        <taxon>Agaricomycetes</taxon>
        <taxon>Polyporales</taxon>
        <taxon>Polyporaceae</taxon>
        <taxon>Lentinus</taxon>
    </lineage>
</organism>
<dbReference type="PROSITE" id="PS51718">
    <property type="entry name" value="G_DYNAMIN_2"/>
    <property type="match status" value="1"/>
</dbReference>
<dbReference type="GO" id="GO:0005737">
    <property type="term" value="C:cytoplasm"/>
    <property type="evidence" value="ECO:0007669"/>
    <property type="project" value="TreeGrafter"/>
</dbReference>
<evidence type="ECO:0000259" key="4">
    <source>
        <dbReference type="PROSITE" id="PS51718"/>
    </source>
</evidence>
<dbReference type="GO" id="GO:0008017">
    <property type="term" value="F:microtubule binding"/>
    <property type="evidence" value="ECO:0007669"/>
    <property type="project" value="TreeGrafter"/>
</dbReference>
<dbReference type="GO" id="GO:0016020">
    <property type="term" value="C:membrane"/>
    <property type="evidence" value="ECO:0007669"/>
    <property type="project" value="TreeGrafter"/>
</dbReference>
<dbReference type="InterPro" id="IPR003130">
    <property type="entry name" value="GED"/>
</dbReference>
<dbReference type="GO" id="GO:0005874">
    <property type="term" value="C:microtubule"/>
    <property type="evidence" value="ECO:0007669"/>
    <property type="project" value="TreeGrafter"/>
</dbReference>
<feature type="domain" description="Dynamin-type G" evidence="4">
    <location>
        <begin position="42"/>
        <end position="353"/>
    </location>
</feature>
<name>A0A371CYD8_9APHY</name>
<dbReference type="InterPro" id="IPR022812">
    <property type="entry name" value="Dynamin"/>
</dbReference>
<evidence type="ECO:0000313" key="6">
    <source>
        <dbReference type="Proteomes" id="UP000256964"/>
    </source>
</evidence>
<dbReference type="GO" id="GO:0003924">
    <property type="term" value="F:GTPase activity"/>
    <property type="evidence" value="ECO:0007669"/>
    <property type="project" value="InterPro"/>
</dbReference>
<dbReference type="Pfam" id="PF01031">
    <property type="entry name" value="Dynamin_M"/>
    <property type="match status" value="1"/>
</dbReference>
<dbReference type="EMBL" id="KZ857439">
    <property type="protein sequence ID" value="RDX45279.1"/>
    <property type="molecule type" value="Genomic_DNA"/>
</dbReference>
<dbReference type="GO" id="GO:0005525">
    <property type="term" value="F:GTP binding"/>
    <property type="evidence" value="ECO:0007669"/>
    <property type="project" value="InterPro"/>
</dbReference>
<feature type="domain" description="GED" evidence="3">
    <location>
        <begin position="640"/>
        <end position="733"/>
    </location>
</feature>
<dbReference type="InterPro" id="IPR027417">
    <property type="entry name" value="P-loop_NTPase"/>
</dbReference>
<dbReference type="Gene3D" id="3.40.50.300">
    <property type="entry name" value="P-loop containing nucleotide triphosphate hydrolases"/>
    <property type="match status" value="1"/>
</dbReference>
<protein>
    <recommendedName>
        <fullName evidence="7">P-loop containing nucleoside triphosphate hydrolase protein</fullName>
    </recommendedName>
</protein>
<keyword evidence="2" id="KW-0342">GTP-binding</keyword>
<dbReference type="Pfam" id="PF00350">
    <property type="entry name" value="Dynamin_N"/>
    <property type="match status" value="1"/>
</dbReference>
<dbReference type="SUPFAM" id="SSF52540">
    <property type="entry name" value="P-loop containing nucleoside triphosphate hydrolases"/>
    <property type="match status" value="1"/>
</dbReference>
<proteinExistence type="predicted"/>
<reference evidence="5 6" key="1">
    <citation type="journal article" date="2018" name="Biotechnol. Biofuels">
        <title>Integrative visual omics of the white-rot fungus Polyporus brumalis exposes the biotechnological potential of its oxidative enzymes for delignifying raw plant biomass.</title>
        <authorList>
            <person name="Miyauchi S."/>
            <person name="Rancon A."/>
            <person name="Drula E."/>
            <person name="Hage H."/>
            <person name="Chaduli D."/>
            <person name="Favel A."/>
            <person name="Grisel S."/>
            <person name="Henrissat B."/>
            <person name="Herpoel-Gimbert I."/>
            <person name="Ruiz-Duenas F.J."/>
            <person name="Chevret D."/>
            <person name="Hainaut M."/>
            <person name="Lin J."/>
            <person name="Wang M."/>
            <person name="Pangilinan J."/>
            <person name="Lipzen A."/>
            <person name="Lesage-Meessen L."/>
            <person name="Navarro D."/>
            <person name="Riley R."/>
            <person name="Grigoriev I.V."/>
            <person name="Zhou S."/>
            <person name="Raouche S."/>
            <person name="Rosso M.N."/>
        </authorList>
    </citation>
    <scope>NUCLEOTIDE SEQUENCE [LARGE SCALE GENOMIC DNA]</scope>
    <source>
        <strain evidence="5 6">BRFM 1820</strain>
    </source>
</reference>
<sequence length="733" mass="81299">MISTDSHDSKADALIGDTGYARTTKELIEFVTTLRALGAQVFLDLPRIVVIGNQSAGKSSLVEAISGISVPRDAGTCTRCPMECRLSNTPDSWSCQISIRWEFDTNGDRVDEVSEVLFGTHFTEKEDVESMLRRAQAAILNPTVPLSHFLGIDIQALRAGDTKVPGAKPLAFSRNVICVDLAGPDLVDLSFVDLPGIVQNAEPEVVQLVEDLVKSYVGGNCLILVTLPMSDDIENQKAARIAKQADPEGLRTIGVLTKPDTLPTGSTKSREMWLDVIEGRRHQLKHGYFCTRQPDDDKRLSGVSTSEARSAEADFFRTTAPWSTSISQGRFGTLNLVKSISELLTKIISDSLPKLIGEVSTQLVACKKQLSALPPLVTTEPAAFVLNLVVTFCAEVMQHVHGSPACANLVQSNRHTFERFKSAIRQTAPAFVPSQEKVKHTSKYTKLDDEGSDSTIGRKELDAVSAPVMYLGDVRKRIKDCITRELPNNVPYAAKRSFMRDFQQSWEYHAMTCFERVQEAFKDVLSDIIKEQFARFGHLKALISPIIMEQLQIHSQRTTDHIKIILALEAATPFTQNTHYFADKRAKQLAQYKRARPQGPVMLPTKEELKSALAALSMLGYTVKEEDLGKLNPPDQFEEELELMAEVRAYFYVAYKRVIDYVPLSIDQHFLYTLAEGLQPVLLEKLGVGSSTADARCASYIAEEPGVVSLRSELLSKKKRLESVQKALFNFGL</sequence>
<dbReference type="Gene3D" id="1.20.120.1240">
    <property type="entry name" value="Dynamin, middle domain"/>
    <property type="match status" value="1"/>
</dbReference>
<dbReference type="OrthoDB" id="5061070at2759"/>
<dbReference type="CDD" id="cd08771">
    <property type="entry name" value="DLP_1"/>
    <property type="match status" value="1"/>
</dbReference>
<dbReference type="InterPro" id="IPR045063">
    <property type="entry name" value="Dynamin_N"/>
</dbReference>
<evidence type="ECO:0000256" key="1">
    <source>
        <dbReference type="ARBA" id="ARBA00022741"/>
    </source>
</evidence>
<keyword evidence="1" id="KW-0547">Nucleotide-binding</keyword>
<dbReference type="STRING" id="139420.A0A371CYD8"/>
<gene>
    <name evidence="5" type="ORF">OH76DRAFT_1358133</name>
</gene>